<dbReference type="InterPro" id="IPR051289">
    <property type="entry name" value="LAGLIDADG_Endonuclease"/>
</dbReference>
<evidence type="ECO:0000259" key="2">
    <source>
        <dbReference type="Pfam" id="PF00961"/>
    </source>
</evidence>
<gene>
    <name evidence="3" type="primary">orf192</name>
</gene>
<keyword evidence="3" id="KW-0378">Hydrolase</keyword>
<comment type="function">
    <text evidence="1">Mitochondrial DNA endonuclease involved in intron homing.</text>
</comment>
<keyword evidence="3" id="KW-0540">Nuclease</keyword>
<protein>
    <submittedName>
        <fullName evidence="3">LAGLIDADG endonuclease</fullName>
    </submittedName>
</protein>
<dbReference type="SUPFAM" id="SSF55608">
    <property type="entry name" value="Homing endonucleases"/>
    <property type="match status" value="1"/>
</dbReference>
<name>A0A5Q0N342_9AGAR</name>
<geneLocation type="mitochondrion" evidence="3"/>
<reference evidence="3" key="1">
    <citation type="submission" date="2019-05" db="EMBL/GenBank/DDBJ databases">
        <title>The first complete mitochondrial genome of the genus Macrolepiota (Macrolepiota dolichaula) by next-generation sequencing and its phylogenetic implications.</title>
        <authorList>
            <person name="Li Q."/>
            <person name="Chen C."/>
            <person name="Huang W."/>
            <person name="Jin X."/>
        </authorList>
    </citation>
    <scope>NUCLEOTIDE SEQUENCE</scope>
    <source>
        <strain evidence="3">SLZ21</strain>
    </source>
</reference>
<dbReference type="PANTHER" id="PTHR36181">
    <property type="entry name" value="INTRON-ENCODED ENDONUCLEASE AI3-RELATED"/>
    <property type="match status" value="1"/>
</dbReference>
<keyword evidence="3" id="KW-0255">Endonuclease</keyword>
<dbReference type="InterPro" id="IPR004860">
    <property type="entry name" value="LAGLIDADG_dom"/>
</dbReference>
<dbReference type="GO" id="GO:0005739">
    <property type="term" value="C:mitochondrion"/>
    <property type="evidence" value="ECO:0007669"/>
    <property type="project" value="UniProtKB-ARBA"/>
</dbReference>
<dbReference type="InterPro" id="IPR027434">
    <property type="entry name" value="Homing_endonucl"/>
</dbReference>
<dbReference type="RefSeq" id="YP_009710801.1">
    <property type="nucleotide sequence ID" value="NC_045202.1"/>
</dbReference>
<organism evidence="3">
    <name type="scientific">Macrolepiota fuliginosa</name>
    <dbReference type="NCBI Taxonomy" id="201230"/>
    <lineage>
        <taxon>Eukaryota</taxon>
        <taxon>Fungi</taxon>
        <taxon>Dikarya</taxon>
        <taxon>Basidiomycota</taxon>
        <taxon>Agaricomycotina</taxon>
        <taxon>Agaricomycetes</taxon>
        <taxon>Agaricomycetidae</taxon>
        <taxon>Agaricales</taxon>
        <taxon>Agaricineae</taxon>
        <taxon>Agaricaceae</taxon>
        <taxon>Macrolepiota</taxon>
    </lineage>
</organism>
<accession>A0A5Q0N342</accession>
<dbReference type="PANTHER" id="PTHR36181:SF4">
    <property type="entry name" value="LAGLIDADG ENDONUCLEASE"/>
    <property type="match status" value="1"/>
</dbReference>
<evidence type="ECO:0000313" key="3">
    <source>
        <dbReference type="EMBL" id="QFZ98750.1"/>
    </source>
</evidence>
<keyword evidence="3" id="KW-0496">Mitochondrion</keyword>
<dbReference type="Pfam" id="PF00961">
    <property type="entry name" value="LAGLIDADG_1"/>
    <property type="match status" value="1"/>
</dbReference>
<dbReference type="AlphaFoldDB" id="A0A5Q0N342"/>
<evidence type="ECO:0000256" key="1">
    <source>
        <dbReference type="ARBA" id="ARBA00002670"/>
    </source>
</evidence>
<dbReference type="GO" id="GO:0004519">
    <property type="term" value="F:endonuclease activity"/>
    <property type="evidence" value="ECO:0007669"/>
    <property type="project" value="UniProtKB-KW"/>
</dbReference>
<dbReference type="GeneID" id="42438047"/>
<dbReference type="Gene3D" id="3.10.28.10">
    <property type="entry name" value="Homing endonucleases"/>
    <property type="match status" value="1"/>
</dbReference>
<dbReference type="EMBL" id="MK993562">
    <property type="protein sequence ID" value="QFZ98750.1"/>
    <property type="molecule type" value="Genomic_DNA"/>
</dbReference>
<proteinExistence type="predicted"/>
<feature type="domain" description="Homing endonuclease LAGLIDADG" evidence="2">
    <location>
        <begin position="15"/>
        <end position="118"/>
    </location>
</feature>
<sequence>MLKRDIKNVNYLYFLGGFVEGEGSMSVSVTIHKDFKYGVNIQPIFNVTQHKKGLDILNSFKELFVEGSVLQKSGSPDIFVYTLKGYKKIIKEVLPFLETYVCPFSCKIEEYSIFRQIVLQSSEGKQKDKETLIELVKLAYALQGKGKTRKRELPEILAIIEDKNAYFNTPQPKAVALAFGRVKKGWATRIIK</sequence>